<name>A0AAE9YD40_9ACTN</name>
<accession>A0AAE9YD40</accession>
<feature type="region of interest" description="Disordered" evidence="1">
    <location>
        <begin position="176"/>
        <end position="203"/>
    </location>
</feature>
<dbReference type="PANTHER" id="PTHR36304">
    <property type="entry name" value="DOMAIN GTPASE-ACTIVATING PROTEIN, PUTATIVE-RELATED-RELATED"/>
    <property type="match status" value="1"/>
</dbReference>
<dbReference type="RefSeq" id="WP_272738517.1">
    <property type="nucleotide sequence ID" value="NZ_CP116942.1"/>
</dbReference>
<evidence type="ECO:0000313" key="4">
    <source>
        <dbReference type="Proteomes" id="UP001216390"/>
    </source>
</evidence>
<keyword evidence="4" id="KW-1185">Reference proteome</keyword>
<feature type="compositionally biased region" description="Low complexity" evidence="1">
    <location>
        <begin position="284"/>
        <end position="326"/>
    </location>
</feature>
<dbReference type="KEGG" id="ima:PO878_09725"/>
<evidence type="ECO:0000259" key="2">
    <source>
        <dbReference type="Pfam" id="PF14332"/>
    </source>
</evidence>
<dbReference type="Proteomes" id="UP001216390">
    <property type="component" value="Chromosome"/>
</dbReference>
<dbReference type="InterPro" id="IPR025497">
    <property type="entry name" value="PatA-like_N"/>
</dbReference>
<dbReference type="PANTHER" id="PTHR36304:SF4">
    <property type="entry name" value="DUF4388 DOMAIN-CONTAINING PROTEIN"/>
    <property type="match status" value="1"/>
</dbReference>
<feature type="domain" description="PatA-like N-terminal" evidence="2">
    <location>
        <begin position="4"/>
        <end position="104"/>
    </location>
</feature>
<feature type="compositionally biased region" description="Basic and acidic residues" evidence="1">
    <location>
        <begin position="470"/>
        <end position="479"/>
    </location>
</feature>
<sequence length="529" mass="54043">MALQGTLDTFALADLVRLLATTSKTGELVVDGDRGTGRLWFADGFLVGGEPAGDGGTADAVFALLRFSEGHFAFEADVAPPEGGVPGDAVEVLGEAEARIEAWRPIEAVVPSPAVALALREELADEEVRLDRDQWRLVTTVAGGCTAADVAAALGLDEVGAATRIKALVDLGAVEVGPEVEPEPEPEVALAAEEADEEADPVDLVDEAPWTPVDDAEAEASLAPVAEHGGDQVDEPEVFAPVEVVEPPLDTTAVRPEVGAGEPRPTLRSLSRPEPRPRPEITSAPEPLADLAPEPLADLAPEPLADLAPEPLAGLAPEPLPEEAAGPLGGAWGEPDAEEAPALLPVEDDPVALEDEPVTDAAPQPLALDDEPAGAELLPDLDAPGGSLQVDLDAGLDGASEGHRYLGVTEGAALPEPLPGAGPEALPTAEAPEALPVDAAPEPLPEGLGDGPVPTPDEVSAVEEAPLPADEERAPWPARSDDEVLALQLDALSPAAARAVAAAASAEDAGDDSDAGRRVLRRIISSGRG</sequence>
<evidence type="ECO:0000313" key="3">
    <source>
        <dbReference type="EMBL" id="WCO69003.1"/>
    </source>
</evidence>
<feature type="compositionally biased region" description="Acidic residues" evidence="1">
    <location>
        <begin position="193"/>
        <end position="203"/>
    </location>
</feature>
<feature type="region of interest" description="Disordered" evidence="1">
    <location>
        <begin position="362"/>
        <end position="395"/>
    </location>
</feature>
<dbReference type="Pfam" id="PF14332">
    <property type="entry name" value="DUF4388"/>
    <property type="match status" value="1"/>
</dbReference>
<organism evidence="3 4">
    <name type="scientific">Iamia majanohamensis</name>
    <dbReference type="NCBI Taxonomy" id="467976"/>
    <lineage>
        <taxon>Bacteria</taxon>
        <taxon>Bacillati</taxon>
        <taxon>Actinomycetota</taxon>
        <taxon>Acidimicrobiia</taxon>
        <taxon>Acidimicrobiales</taxon>
        <taxon>Iamiaceae</taxon>
        <taxon>Iamia</taxon>
    </lineage>
</organism>
<protein>
    <submittedName>
        <fullName evidence="3">DUF4388 domain-containing protein</fullName>
    </submittedName>
</protein>
<evidence type="ECO:0000256" key="1">
    <source>
        <dbReference type="SAM" id="MobiDB-lite"/>
    </source>
</evidence>
<feature type="compositionally biased region" description="Low complexity" evidence="1">
    <location>
        <begin position="412"/>
        <end position="436"/>
    </location>
</feature>
<feature type="region of interest" description="Disordered" evidence="1">
    <location>
        <begin position="246"/>
        <end position="341"/>
    </location>
</feature>
<feature type="region of interest" description="Disordered" evidence="1">
    <location>
        <begin position="412"/>
        <end position="479"/>
    </location>
</feature>
<dbReference type="EMBL" id="CP116942">
    <property type="protein sequence ID" value="WCO69003.1"/>
    <property type="molecule type" value="Genomic_DNA"/>
</dbReference>
<reference evidence="3" key="1">
    <citation type="submission" date="2023-01" db="EMBL/GenBank/DDBJ databases">
        <title>The diversity of Class Acidimicrobiia in South China Sea sediment environments and the proposal of Iamia marina sp. nov., a novel species of the genus Iamia.</title>
        <authorList>
            <person name="He Y."/>
            <person name="Tian X."/>
        </authorList>
    </citation>
    <scope>NUCLEOTIDE SEQUENCE</scope>
    <source>
        <strain evidence="3">DSM 19957</strain>
    </source>
</reference>
<proteinExistence type="predicted"/>
<gene>
    <name evidence="3" type="ORF">PO878_09725</name>
</gene>
<dbReference type="AlphaFoldDB" id="A0AAE9YD40"/>